<keyword evidence="2" id="KW-1185">Reference proteome</keyword>
<gene>
    <name evidence="1" type="ORF">TRIHO_15510</name>
</gene>
<dbReference type="Proteomes" id="UP000068382">
    <property type="component" value="Unassembled WGS sequence"/>
</dbReference>
<name>A0A132BYP4_9RHOB</name>
<dbReference type="AlphaFoldDB" id="A0A132BYP4"/>
<evidence type="ECO:0000313" key="2">
    <source>
        <dbReference type="Proteomes" id="UP000068382"/>
    </source>
</evidence>
<dbReference type="OrthoDB" id="9804233at2"/>
<comment type="caution">
    <text evidence="1">The sequence shown here is derived from an EMBL/GenBank/DDBJ whole genome shotgun (WGS) entry which is preliminary data.</text>
</comment>
<accession>A0A132BYP4</accession>
<evidence type="ECO:0000313" key="1">
    <source>
        <dbReference type="EMBL" id="KUP93528.1"/>
    </source>
</evidence>
<protein>
    <recommendedName>
        <fullName evidence="3">Lasso RiPP family leader peptide-containing protein</fullName>
    </recommendedName>
</protein>
<evidence type="ECO:0008006" key="3">
    <source>
        <dbReference type="Google" id="ProtNLM"/>
    </source>
</evidence>
<proteinExistence type="predicted"/>
<dbReference type="RefSeq" id="WP_106406166.1">
    <property type="nucleotide sequence ID" value="NZ_LPUY01000049.1"/>
</dbReference>
<sequence length="50" mass="5167">MTDNTTKITYVAPSLCKKGRVEALTAGTSKGENGDAAFPVGTPFGDLTFS</sequence>
<reference evidence="1 2" key="1">
    <citation type="submission" date="2015-12" db="EMBL/GenBank/DDBJ databases">
        <title>Genome sequence of the marine Rhodobacteraceae strain O3.65, Candidatus Tritonibacter horizontis.</title>
        <authorList>
            <person name="Poehlein A."/>
            <person name="Giebel H.A."/>
            <person name="Voget S."/>
            <person name="Brinkhoff T."/>
        </authorList>
    </citation>
    <scope>NUCLEOTIDE SEQUENCE [LARGE SCALE GENOMIC DNA]</scope>
    <source>
        <strain evidence="1 2">O3.65</strain>
    </source>
</reference>
<organism evidence="1 2">
    <name type="scientific">Tritonibacter horizontis</name>
    <dbReference type="NCBI Taxonomy" id="1768241"/>
    <lineage>
        <taxon>Bacteria</taxon>
        <taxon>Pseudomonadati</taxon>
        <taxon>Pseudomonadota</taxon>
        <taxon>Alphaproteobacteria</taxon>
        <taxon>Rhodobacterales</taxon>
        <taxon>Paracoccaceae</taxon>
        <taxon>Tritonibacter</taxon>
    </lineage>
</organism>
<dbReference type="EMBL" id="LPUY01000049">
    <property type="protein sequence ID" value="KUP93528.1"/>
    <property type="molecule type" value="Genomic_DNA"/>
</dbReference>